<keyword evidence="2" id="KW-1133">Transmembrane helix</keyword>
<dbReference type="PANTHER" id="PTHR32301">
    <property type="entry name" value="COUNTIN RECEPTOR CNR3-RELATED"/>
    <property type="match status" value="1"/>
</dbReference>
<feature type="compositionally biased region" description="Acidic residues" evidence="1">
    <location>
        <begin position="300"/>
        <end position="309"/>
    </location>
</feature>
<reference evidence="3" key="1">
    <citation type="submission" date="2013-04" db="EMBL/GenBank/DDBJ databases">
        <title>The Genome Sequence of Fonticula alba ATCC 38817.</title>
        <authorList>
            <consortium name="The Broad Institute Genomics Platform"/>
            <person name="Russ C."/>
            <person name="Cuomo C."/>
            <person name="Burger G."/>
            <person name="Gray M.W."/>
            <person name="Holland P.W.H."/>
            <person name="King N."/>
            <person name="Lang F.B.F."/>
            <person name="Roger A.J."/>
            <person name="Ruiz-Trillo I."/>
            <person name="Brown M."/>
            <person name="Walker B."/>
            <person name="Young S."/>
            <person name="Zeng Q."/>
            <person name="Gargeya S."/>
            <person name="Fitzgerald M."/>
            <person name="Haas B."/>
            <person name="Abouelleil A."/>
            <person name="Allen A.W."/>
            <person name="Alvarado L."/>
            <person name="Arachchi H.M."/>
            <person name="Berlin A.M."/>
            <person name="Chapman S.B."/>
            <person name="Gainer-Dewar J."/>
            <person name="Goldberg J."/>
            <person name="Griggs A."/>
            <person name="Gujja S."/>
            <person name="Hansen M."/>
            <person name="Howarth C."/>
            <person name="Imamovic A."/>
            <person name="Ireland A."/>
            <person name="Larimer J."/>
            <person name="McCowan C."/>
            <person name="Murphy C."/>
            <person name="Pearson M."/>
            <person name="Poon T.W."/>
            <person name="Priest M."/>
            <person name="Roberts A."/>
            <person name="Saif S."/>
            <person name="Shea T."/>
            <person name="Sisk P."/>
            <person name="Sykes S."/>
            <person name="Wortman J."/>
            <person name="Nusbaum C."/>
            <person name="Birren B."/>
        </authorList>
    </citation>
    <scope>NUCLEOTIDE SEQUENCE [LARGE SCALE GENOMIC DNA]</scope>
    <source>
        <strain evidence="3">ATCC 38817</strain>
    </source>
</reference>
<organism evidence="3">
    <name type="scientific">Fonticula alba</name>
    <name type="common">Slime mold</name>
    <dbReference type="NCBI Taxonomy" id="691883"/>
    <lineage>
        <taxon>Eukaryota</taxon>
        <taxon>Rotosphaerida</taxon>
        <taxon>Fonticulaceae</taxon>
        <taxon>Fonticula</taxon>
    </lineage>
</organism>
<keyword evidence="4" id="KW-1185">Reference proteome</keyword>
<keyword evidence="2" id="KW-0812">Transmembrane</keyword>
<feature type="region of interest" description="Disordered" evidence="1">
    <location>
        <begin position="259"/>
        <end position="321"/>
    </location>
</feature>
<dbReference type="AlphaFoldDB" id="A0A058Z387"/>
<dbReference type="OrthoDB" id="200177at2759"/>
<dbReference type="eggNOG" id="ENOG502SC84">
    <property type="taxonomic scope" value="Eukaryota"/>
</dbReference>
<name>A0A058Z387_FONAL</name>
<dbReference type="RefSeq" id="XP_009497162.1">
    <property type="nucleotide sequence ID" value="XM_009498887.1"/>
</dbReference>
<feature type="region of interest" description="Disordered" evidence="1">
    <location>
        <begin position="134"/>
        <end position="186"/>
    </location>
</feature>
<dbReference type="EMBL" id="KB932208">
    <property type="protein sequence ID" value="KCV68730.1"/>
    <property type="molecule type" value="Genomic_DNA"/>
</dbReference>
<feature type="compositionally biased region" description="Polar residues" evidence="1">
    <location>
        <begin position="165"/>
        <end position="174"/>
    </location>
</feature>
<evidence type="ECO:0000313" key="3">
    <source>
        <dbReference type="EMBL" id="KCV68730.1"/>
    </source>
</evidence>
<keyword evidence="2" id="KW-0472">Membrane</keyword>
<accession>A0A058Z387</accession>
<dbReference type="Gene3D" id="3.40.50.300">
    <property type="entry name" value="P-loop containing nucleotide triphosphate hydrolases"/>
    <property type="match status" value="1"/>
</dbReference>
<evidence type="ECO:0000256" key="1">
    <source>
        <dbReference type="SAM" id="MobiDB-lite"/>
    </source>
</evidence>
<dbReference type="PANTHER" id="PTHR32301:SF6">
    <property type="entry name" value="GOLVESIN-RELATED"/>
    <property type="match status" value="1"/>
</dbReference>
<evidence type="ECO:0008006" key="5">
    <source>
        <dbReference type="Google" id="ProtNLM"/>
    </source>
</evidence>
<dbReference type="Proteomes" id="UP000030693">
    <property type="component" value="Unassembled WGS sequence"/>
</dbReference>
<feature type="compositionally biased region" description="Low complexity" evidence="1">
    <location>
        <begin position="277"/>
        <end position="299"/>
    </location>
</feature>
<protein>
    <recommendedName>
        <fullName evidence="5">Sulfotransferase domain-containing protein</fullName>
    </recommendedName>
</protein>
<dbReference type="GeneID" id="20529741"/>
<gene>
    <name evidence="3" type="ORF">H696_05016</name>
</gene>
<dbReference type="InterPro" id="IPR053259">
    <property type="entry name" value="Golvesin-related_Golgi"/>
</dbReference>
<evidence type="ECO:0000313" key="4">
    <source>
        <dbReference type="Proteomes" id="UP000030693"/>
    </source>
</evidence>
<feature type="region of interest" description="Disordered" evidence="1">
    <location>
        <begin position="201"/>
        <end position="222"/>
    </location>
</feature>
<feature type="compositionally biased region" description="Pro residues" evidence="1">
    <location>
        <begin position="267"/>
        <end position="276"/>
    </location>
</feature>
<dbReference type="InterPro" id="IPR027417">
    <property type="entry name" value="P-loop_NTPase"/>
</dbReference>
<feature type="compositionally biased region" description="Low complexity" evidence="1">
    <location>
        <begin position="17"/>
        <end position="41"/>
    </location>
</feature>
<feature type="region of interest" description="Disordered" evidence="1">
    <location>
        <begin position="1"/>
        <end position="64"/>
    </location>
</feature>
<sequence length="610" mass="66107">MARPASHPLHPHHHHQSQYFSSSLGSSSSSSSSSSMAPSSSTHLPGPSGRSRHASAPAAPPPPKLQLRWHRGLVRWVAVLIAGVCAVAIVWGRRNAWISAMTGNAGGNSQFYSTYGGGYDRYGGMNTEGRYMVPQQQQHQQPPPPAYPGASFQQMGGAGAPGGFSVQSQRSQPPAYTPPSYSGDDLERIATDPYVRSSHYVKQSDMQAAAEHQRMLALQKQQEEERQLQEQQQQQQLLAQQEAELLAQQAAAAAAAAATEAPTVTAAPPPTPPPTSEPTATAAPPTTSDTPAPAATVAAEPEDEYDDEQLIPPSGGGQRECHEDEVWVENCRSCMPRPGSAKALKAPEKLHFIHVPKSAGTAFTVPLRRALDCGPPGRGCWGDPASVVEGNVNCDGQLVGCYGHTGFTPDPSRWTMSLLRHPLGRLRSAFHHGRHMDGAEDADKIAAQSTTTVEQYARYPGVRGCQTKMLLGQRCAARKRLTTEDVNKARANIDQLFFLGLTEHYNTSICMFFLQMGQIPIDSDFASVRTNPAYDRTARLPVEAERSILETDSIDHILYTHARKEFRRRVEAAGLTVLEPESTYWRDYGSTGEALLERVSSGQAMATSAE</sequence>
<evidence type="ECO:0000256" key="2">
    <source>
        <dbReference type="SAM" id="Phobius"/>
    </source>
</evidence>
<feature type="transmembrane region" description="Helical" evidence="2">
    <location>
        <begin position="73"/>
        <end position="92"/>
    </location>
</feature>
<proteinExistence type="predicted"/>